<dbReference type="AlphaFoldDB" id="A0A9P4SBY8"/>
<dbReference type="Gene3D" id="1.20.1280.50">
    <property type="match status" value="1"/>
</dbReference>
<evidence type="ECO:0000313" key="3">
    <source>
        <dbReference type="Proteomes" id="UP000799429"/>
    </source>
</evidence>
<organism evidence="2 3">
    <name type="scientific">Patellaria atrata CBS 101060</name>
    <dbReference type="NCBI Taxonomy" id="1346257"/>
    <lineage>
        <taxon>Eukaryota</taxon>
        <taxon>Fungi</taxon>
        <taxon>Dikarya</taxon>
        <taxon>Ascomycota</taxon>
        <taxon>Pezizomycotina</taxon>
        <taxon>Dothideomycetes</taxon>
        <taxon>Dothideomycetes incertae sedis</taxon>
        <taxon>Patellariales</taxon>
        <taxon>Patellariaceae</taxon>
        <taxon>Patellaria</taxon>
    </lineage>
</organism>
<dbReference type="Pfam" id="PF12937">
    <property type="entry name" value="F-box-like"/>
    <property type="match status" value="1"/>
</dbReference>
<protein>
    <recommendedName>
        <fullName evidence="1">F-box domain-containing protein</fullName>
    </recommendedName>
</protein>
<accession>A0A9P4SBY8</accession>
<dbReference type="InterPro" id="IPR036047">
    <property type="entry name" value="F-box-like_dom_sf"/>
</dbReference>
<evidence type="ECO:0000313" key="2">
    <source>
        <dbReference type="EMBL" id="KAF2839664.1"/>
    </source>
</evidence>
<dbReference type="SUPFAM" id="SSF81383">
    <property type="entry name" value="F-box domain"/>
    <property type="match status" value="1"/>
</dbReference>
<name>A0A9P4SBY8_9PEZI</name>
<sequence>MASPIVAATTSSSRPLFRILNTVELLEALLLSLPPADIVRCRLVCQHFNTVITSSPQLQHRISTYRDIKSDVDRFFQIGCRGPYLTQDDLDRIERLRESSREFYEREKGRRAGWREYLPDLRVIVGALWGVDMEDLEDSEE</sequence>
<feature type="domain" description="F-box" evidence="1">
    <location>
        <begin position="24"/>
        <end position="63"/>
    </location>
</feature>
<keyword evidence="3" id="KW-1185">Reference proteome</keyword>
<dbReference type="EMBL" id="MU006094">
    <property type="protein sequence ID" value="KAF2839664.1"/>
    <property type="molecule type" value="Genomic_DNA"/>
</dbReference>
<evidence type="ECO:0000259" key="1">
    <source>
        <dbReference type="Pfam" id="PF12937"/>
    </source>
</evidence>
<proteinExistence type="predicted"/>
<reference evidence="2" key="1">
    <citation type="journal article" date="2020" name="Stud. Mycol.">
        <title>101 Dothideomycetes genomes: a test case for predicting lifestyles and emergence of pathogens.</title>
        <authorList>
            <person name="Haridas S."/>
            <person name="Albert R."/>
            <person name="Binder M."/>
            <person name="Bloem J."/>
            <person name="Labutti K."/>
            <person name="Salamov A."/>
            <person name="Andreopoulos B."/>
            <person name="Baker S."/>
            <person name="Barry K."/>
            <person name="Bills G."/>
            <person name="Bluhm B."/>
            <person name="Cannon C."/>
            <person name="Castanera R."/>
            <person name="Culley D."/>
            <person name="Daum C."/>
            <person name="Ezra D."/>
            <person name="Gonzalez J."/>
            <person name="Henrissat B."/>
            <person name="Kuo A."/>
            <person name="Liang C."/>
            <person name="Lipzen A."/>
            <person name="Lutzoni F."/>
            <person name="Magnuson J."/>
            <person name="Mondo S."/>
            <person name="Nolan M."/>
            <person name="Ohm R."/>
            <person name="Pangilinan J."/>
            <person name="Park H.-J."/>
            <person name="Ramirez L."/>
            <person name="Alfaro M."/>
            <person name="Sun H."/>
            <person name="Tritt A."/>
            <person name="Yoshinaga Y."/>
            <person name="Zwiers L.-H."/>
            <person name="Turgeon B."/>
            <person name="Goodwin S."/>
            <person name="Spatafora J."/>
            <person name="Crous P."/>
            <person name="Grigoriev I."/>
        </authorList>
    </citation>
    <scope>NUCLEOTIDE SEQUENCE</scope>
    <source>
        <strain evidence="2">CBS 101060</strain>
    </source>
</reference>
<dbReference type="Proteomes" id="UP000799429">
    <property type="component" value="Unassembled WGS sequence"/>
</dbReference>
<dbReference type="InterPro" id="IPR001810">
    <property type="entry name" value="F-box_dom"/>
</dbReference>
<comment type="caution">
    <text evidence="2">The sequence shown here is derived from an EMBL/GenBank/DDBJ whole genome shotgun (WGS) entry which is preliminary data.</text>
</comment>
<gene>
    <name evidence="2" type="ORF">M501DRAFT_726598</name>
</gene>